<gene>
    <name evidence="3" type="ORF">ACHAXA_006499</name>
</gene>
<evidence type="ECO:0000259" key="2">
    <source>
        <dbReference type="PROSITE" id="PS50053"/>
    </source>
</evidence>
<sequence>MGDDEAKPDGDSKPAEVSPAGDAAPMTIIVKDQTGELIYFKIKRNTKMQKVIDAYATRKNMRADALRFLFDGHRIKSEDTPKTLELEEKDMILCMLEQRGGSSRKRGFFWNSHVNID</sequence>
<comment type="caution">
    <text evidence="3">The sequence shown here is derived from an EMBL/GenBank/DDBJ whole genome shotgun (WGS) entry which is preliminary data.</text>
</comment>
<keyword evidence="4" id="KW-1185">Reference proteome</keyword>
<dbReference type="AlphaFoldDB" id="A0ABD3RZG6"/>
<organism evidence="3 4">
    <name type="scientific">Cyclostephanos tholiformis</name>
    <dbReference type="NCBI Taxonomy" id="382380"/>
    <lineage>
        <taxon>Eukaryota</taxon>
        <taxon>Sar</taxon>
        <taxon>Stramenopiles</taxon>
        <taxon>Ochrophyta</taxon>
        <taxon>Bacillariophyta</taxon>
        <taxon>Coscinodiscophyceae</taxon>
        <taxon>Thalassiosirophycidae</taxon>
        <taxon>Stephanodiscales</taxon>
        <taxon>Stephanodiscaceae</taxon>
        <taxon>Cyclostephanos</taxon>
    </lineage>
</organism>
<dbReference type="InterPro" id="IPR022617">
    <property type="entry name" value="Rad60/SUMO-like_dom"/>
</dbReference>
<evidence type="ECO:0000313" key="4">
    <source>
        <dbReference type="Proteomes" id="UP001530377"/>
    </source>
</evidence>
<dbReference type="Proteomes" id="UP001530377">
    <property type="component" value="Unassembled WGS sequence"/>
</dbReference>
<dbReference type="SMART" id="SM00213">
    <property type="entry name" value="UBQ"/>
    <property type="match status" value="1"/>
</dbReference>
<dbReference type="Gene3D" id="3.10.20.90">
    <property type="entry name" value="Phosphatidylinositol 3-kinase Catalytic Subunit, Chain A, domain 1"/>
    <property type="match status" value="1"/>
</dbReference>
<evidence type="ECO:0000256" key="1">
    <source>
        <dbReference type="SAM" id="MobiDB-lite"/>
    </source>
</evidence>
<dbReference type="InterPro" id="IPR000626">
    <property type="entry name" value="Ubiquitin-like_dom"/>
</dbReference>
<feature type="compositionally biased region" description="Basic and acidic residues" evidence="1">
    <location>
        <begin position="1"/>
        <end position="14"/>
    </location>
</feature>
<dbReference type="SUPFAM" id="SSF54236">
    <property type="entry name" value="Ubiquitin-like"/>
    <property type="match status" value="1"/>
</dbReference>
<proteinExistence type="predicted"/>
<dbReference type="PANTHER" id="PTHR10562">
    <property type="entry name" value="SMALL UBIQUITIN-RELATED MODIFIER"/>
    <property type="match status" value="1"/>
</dbReference>
<accession>A0ABD3RZG6</accession>
<name>A0ABD3RZG6_9STRA</name>
<feature type="region of interest" description="Disordered" evidence="1">
    <location>
        <begin position="1"/>
        <end position="26"/>
    </location>
</feature>
<protein>
    <recommendedName>
        <fullName evidence="2">Ubiquitin-like domain-containing protein</fullName>
    </recommendedName>
</protein>
<dbReference type="Pfam" id="PF11976">
    <property type="entry name" value="Rad60-SLD"/>
    <property type="match status" value="1"/>
</dbReference>
<reference evidence="3 4" key="1">
    <citation type="submission" date="2024-10" db="EMBL/GenBank/DDBJ databases">
        <title>Updated reference genomes for cyclostephanoid diatoms.</title>
        <authorList>
            <person name="Roberts W.R."/>
            <person name="Alverson A.J."/>
        </authorList>
    </citation>
    <scope>NUCLEOTIDE SEQUENCE [LARGE SCALE GENOMIC DNA]</scope>
    <source>
        <strain evidence="3 4">AJA228-03</strain>
    </source>
</reference>
<evidence type="ECO:0000313" key="3">
    <source>
        <dbReference type="EMBL" id="KAL3817610.1"/>
    </source>
</evidence>
<dbReference type="InterPro" id="IPR029071">
    <property type="entry name" value="Ubiquitin-like_domsf"/>
</dbReference>
<dbReference type="EMBL" id="JALLPB020000099">
    <property type="protein sequence ID" value="KAL3817610.1"/>
    <property type="molecule type" value="Genomic_DNA"/>
</dbReference>
<dbReference type="PROSITE" id="PS50053">
    <property type="entry name" value="UBIQUITIN_2"/>
    <property type="match status" value="1"/>
</dbReference>
<feature type="domain" description="Ubiquitin-like" evidence="2">
    <location>
        <begin position="26"/>
        <end position="101"/>
    </location>
</feature>